<feature type="region of interest" description="Disordered" evidence="6">
    <location>
        <begin position="314"/>
        <end position="346"/>
    </location>
</feature>
<organism evidence="9 10">
    <name type="scientific">Teratosphaeria destructans</name>
    <dbReference type="NCBI Taxonomy" id="418781"/>
    <lineage>
        <taxon>Eukaryota</taxon>
        <taxon>Fungi</taxon>
        <taxon>Dikarya</taxon>
        <taxon>Ascomycota</taxon>
        <taxon>Pezizomycotina</taxon>
        <taxon>Dothideomycetes</taxon>
        <taxon>Dothideomycetidae</taxon>
        <taxon>Mycosphaerellales</taxon>
        <taxon>Teratosphaeriaceae</taxon>
        <taxon>Teratosphaeria</taxon>
    </lineage>
</organism>
<feature type="compositionally biased region" description="Basic and acidic residues" evidence="6">
    <location>
        <begin position="436"/>
        <end position="446"/>
    </location>
</feature>
<proteinExistence type="inferred from homology"/>
<feature type="region of interest" description="Disordered" evidence="6">
    <location>
        <begin position="360"/>
        <end position="479"/>
    </location>
</feature>
<accession>A0A9W7W432</accession>
<reference evidence="9 10" key="1">
    <citation type="journal article" date="2018" name="IMA Fungus">
        <title>IMA Genome-F 10: Nine draft genome sequences of Claviceps purpurea s.lat., including C. arundinis, C. humidiphila, and C. cf. spartinae, pseudomolecules for the pitch canker pathogen Fusarium circinatum, draft genome of Davidsoniella eucalypti, Grosmannia galeiformis, Quambalaria eucalypti, and Teratosphaeria destructans.</title>
        <authorList>
            <person name="Wingfield B.D."/>
            <person name="Liu M."/>
            <person name="Nguyen H.D."/>
            <person name="Lane F.A."/>
            <person name="Morgan S.W."/>
            <person name="De Vos L."/>
            <person name="Wilken P.M."/>
            <person name="Duong T.A."/>
            <person name="Aylward J."/>
            <person name="Coetzee M.P."/>
            <person name="Dadej K."/>
            <person name="De Beer Z.W."/>
            <person name="Findlay W."/>
            <person name="Havenga M."/>
            <person name="Kolarik M."/>
            <person name="Menzies J.G."/>
            <person name="Naidoo K."/>
            <person name="Pochopski O."/>
            <person name="Shoukouhi P."/>
            <person name="Santana Q.C."/>
            <person name="Seifert K.A."/>
            <person name="Soal N."/>
            <person name="Steenkamp E.T."/>
            <person name="Tatham C.T."/>
            <person name="van der Nest M.A."/>
            <person name="Wingfield M.J."/>
        </authorList>
    </citation>
    <scope>NUCLEOTIDE SEQUENCE [LARGE SCALE GENOMIC DNA]</scope>
    <source>
        <strain evidence="9">CMW44962</strain>
    </source>
</reference>
<dbReference type="InterPro" id="IPR049326">
    <property type="entry name" value="Rhodopsin_dom_fungi"/>
</dbReference>
<gene>
    <name evidence="9" type="ORF">Tdes44962_MAKER08723</name>
</gene>
<dbReference type="Proteomes" id="UP001138500">
    <property type="component" value="Unassembled WGS sequence"/>
</dbReference>
<feature type="transmembrane region" description="Helical" evidence="7">
    <location>
        <begin position="53"/>
        <end position="76"/>
    </location>
</feature>
<feature type="transmembrane region" description="Helical" evidence="7">
    <location>
        <begin position="291"/>
        <end position="307"/>
    </location>
</feature>
<keyword evidence="2 7" id="KW-0812">Transmembrane</keyword>
<dbReference type="PANTHER" id="PTHR33048">
    <property type="entry name" value="PTH11-LIKE INTEGRAL MEMBRANE PROTEIN (AFU_ORTHOLOGUE AFUA_5G11245)"/>
    <property type="match status" value="1"/>
</dbReference>
<keyword evidence="4 7" id="KW-0472">Membrane</keyword>
<comment type="similarity">
    <text evidence="5">Belongs to the SAT4 family.</text>
</comment>
<feature type="compositionally biased region" description="Polar residues" evidence="6">
    <location>
        <begin position="318"/>
        <end position="330"/>
    </location>
</feature>
<reference evidence="9 10" key="2">
    <citation type="journal article" date="2021" name="Curr. Genet.">
        <title>Genetic response to nitrogen starvation in the aggressive Eucalyptus foliar pathogen Teratosphaeria destructans.</title>
        <authorList>
            <person name="Havenga M."/>
            <person name="Wingfield B.D."/>
            <person name="Wingfield M.J."/>
            <person name="Dreyer L.L."/>
            <person name="Roets F."/>
            <person name="Aylward J."/>
        </authorList>
    </citation>
    <scope>NUCLEOTIDE SEQUENCE [LARGE SCALE GENOMIC DNA]</scope>
    <source>
        <strain evidence="9">CMW44962</strain>
    </source>
</reference>
<sequence length="578" mass="63868">MSVWDDAAPTYRRPHSNYPTLLYSWWCTGFAAVIIITRVLGRKVRSNVLFREDWIILLALIPLLVRMAAVHVILLYDTNNIQTQGISFTEEELYHRSIGSKLVLISRIAYAAFIWTCKVTISEFLKRITARVWRKSYETVLRTIRAFLLLTFIAVVIATLAECQPFEDYWQVIPDPGPLCRQGYAQYEPNPADGSWTRVSMMKNTMLDARPTLSWYTLTRTLTFVTDLVLLVIFPVPLVLSSGQTWKRKLQLASLFSLSSIMIGITATRIPKVIEHRGRQQYRTVWASSEILAAAGVSSAVILGSFLKDKGTKRNKFRSSGTGTINSADQASFRRPTMGSSREFGSEEDLFRSLGMRVPDHLRSEPDSTPRPAPAAAPAPFSSRIKPRRMPSLPPMARGPEAAEETEAASSFQHRHTRSSLSRQSMSLFDVGGLLEDGKTSSDSRSHSTTTMLESTTSGTIAQDFASSSSSTEHSRKGSHAFLSDIGGIPVPSPWPAHLYSFSRPPERRDAPIGVAVPMLKRTPTRHHSLRDPGGLLREEEAESSHAVSRLAPPAPATRGGGGGRCSLQDVGGLLSGP</sequence>
<dbReference type="OrthoDB" id="5398233at2759"/>
<evidence type="ECO:0000256" key="1">
    <source>
        <dbReference type="ARBA" id="ARBA00004141"/>
    </source>
</evidence>
<name>A0A9W7W432_9PEZI</name>
<protein>
    <submittedName>
        <fullName evidence="9">Integral membrane protein</fullName>
    </submittedName>
</protein>
<comment type="caution">
    <text evidence="9">The sequence shown here is derived from an EMBL/GenBank/DDBJ whole genome shotgun (WGS) entry which is preliminary data.</text>
</comment>
<evidence type="ECO:0000256" key="3">
    <source>
        <dbReference type="ARBA" id="ARBA00022989"/>
    </source>
</evidence>
<evidence type="ECO:0000256" key="6">
    <source>
        <dbReference type="SAM" id="MobiDB-lite"/>
    </source>
</evidence>
<dbReference type="PANTHER" id="PTHR33048:SF19">
    <property type="entry name" value="MEMBRANE PROTEIN PTH11-LIKE, PUTATIVE (AFU_ORTHOLOGUE AFUA_1G14080)-RELATED"/>
    <property type="match status" value="1"/>
</dbReference>
<keyword evidence="3 7" id="KW-1133">Transmembrane helix</keyword>
<dbReference type="AlphaFoldDB" id="A0A9W7W432"/>
<feature type="region of interest" description="Disordered" evidence="6">
    <location>
        <begin position="525"/>
        <end position="578"/>
    </location>
</feature>
<feature type="transmembrane region" description="Helical" evidence="7">
    <location>
        <begin position="142"/>
        <end position="161"/>
    </location>
</feature>
<evidence type="ECO:0000256" key="7">
    <source>
        <dbReference type="SAM" id="Phobius"/>
    </source>
</evidence>
<feature type="transmembrane region" description="Helical" evidence="7">
    <location>
        <begin position="102"/>
        <end position="121"/>
    </location>
</feature>
<feature type="compositionally biased region" description="Low complexity" evidence="6">
    <location>
        <begin position="447"/>
        <end position="460"/>
    </location>
</feature>
<feature type="transmembrane region" description="Helical" evidence="7">
    <location>
        <begin position="252"/>
        <end position="271"/>
    </location>
</feature>
<evidence type="ECO:0000256" key="2">
    <source>
        <dbReference type="ARBA" id="ARBA00022692"/>
    </source>
</evidence>
<evidence type="ECO:0000256" key="5">
    <source>
        <dbReference type="ARBA" id="ARBA00038359"/>
    </source>
</evidence>
<evidence type="ECO:0000259" key="8">
    <source>
        <dbReference type="Pfam" id="PF20684"/>
    </source>
</evidence>
<keyword evidence="10" id="KW-1185">Reference proteome</keyword>
<dbReference type="Pfam" id="PF20684">
    <property type="entry name" value="Fung_rhodopsin"/>
    <property type="match status" value="1"/>
</dbReference>
<feature type="transmembrane region" description="Helical" evidence="7">
    <location>
        <begin position="20"/>
        <end position="41"/>
    </location>
</feature>
<comment type="subcellular location">
    <subcellularLocation>
        <location evidence="1">Membrane</location>
        <topology evidence="1">Multi-pass membrane protein</topology>
    </subcellularLocation>
</comment>
<dbReference type="EMBL" id="RIBY02001035">
    <property type="protein sequence ID" value="KAH9833927.1"/>
    <property type="molecule type" value="Genomic_DNA"/>
</dbReference>
<evidence type="ECO:0000313" key="10">
    <source>
        <dbReference type="Proteomes" id="UP001138500"/>
    </source>
</evidence>
<dbReference type="GO" id="GO:0016020">
    <property type="term" value="C:membrane"/>
    <property type="evidence" value="ECO:0007669"/>
    <property type="project" value="UniProtKB-SubCell"/>
</dbReference>
<evidence type="ECO:0000313" key="9">
    <source>
        <dbReference type="EMBL" id="KAH9833927.1"/>
    </source>
</evidence>
<feature type="domain" description="Rhodopsin" evidence="8">
    <location>
        <begin position="38"/>
        <end position="297"/>
    </location>
</feature>
<dbReference type="InterPro" id="IPR052337">
    <property type="entry name" value="SAT4-like"/>
</dbReference>
<feature type="transmembrane region" description="Helical" evidence="7">
    <location>
        <begin position="221"/>
        <end position="240"/>
    </location>
</feature>
<evidence type="ECO:0000256" key="4">
    <source>
        <dbReference type="ARBA" id="ARBA00023136"/>
    </source>
</evidence>